<sequence length="235" mass="25920">MVNVGENRARKGVTDCPESRNEDKNRKTDKNALGRYAPSHTPDTGDAILIPSSSKQPPQTKNSHFNPSNLYVEASRSRGSHQGTFLQVRIIFLPAELRLNRNLSSEIINNINYLMTIKAMSLTLNVQKDSITRSSKKCDMKVPAAVGQNMSTAVKGAAYAYGGLNDLNHVMRADCVSPVEEVLYMYEPVNFGLAVEVSCIYTSLSTSGRQLRCLVLHKPVDFGSTVEAKFSAQYD</sequence>
<dbReference type="OrthoDB" id="2410195at2759"/>
<reference evidence="2 3" key="1">
    <citation type="submission" date="2019-05" db="EMBL/GenBank/DDBJ databases">
        <title>Mikania micrantha, genome provides insights into the molecular mechanism of rapid growth.</title>
        <authorList>
            <person name="Liu B."/>
        </authorList>
    </citation>
    <scope>NUCLEOTIDE SEQUENCE [LARGE SCALE GENOMIC DNA]</scope>
    <source>
        <strain evidence="2">NLD-2019</strain>
        <tissue evidence="2">Leaf</tissue>
    </source>
</reference>
<dbReference type="AlphaFoldDB" id="A0A5N6LWY4"/>
<accession>A0A5N6LWY4</accession>
<evidence type="ECO:0000256" key="1">
    <source>
        <dbReference type="SAM" id="MobiDB-lite"/>
    </source>
</evidence>
<gene>
    <name evidence="2" type="ORF">E3N88_39495</name>
</gene>
<feature type="compositionally biased region" description="Basic and acidic residues" evidence="1">
    <location>
        <begin position="7"/>
        <end position="32"/>
    </location>
</feature>
<comment type="caution">
    <text evidence="2">The sequence shown here is derived from an EMBL/GenBank/DDBJ whole genome shotgun (WGS) entry which is preliminary data.</text>
</comment>
<organism evidence="2 3">
    <name type="scientific">Mikania micrantha</name>
    <name type="common">bitter vine</name>
    <dbReference type="NCBI Taxonomy" id="192012"/>
    <lineage>
        <taxon>Eukaryota</taxon>
        <taxon>Viridiplantae</taxon>
        <taxon>Streptophyta</taxon>
        <taxon>Embryophyta</taxon>
        <taxon>Tracheophyta</taxon>
        <taxon>Spermatophyta</taxon>
        <taxon>Magnoliopsida</taxon>
        <taxon>eudicotyledons</taxon>
        <taxon>Gunneridae</taxon>
        <taxon>Pentapetalae</taxon>
        <taxon>asterids</taxon>
        <taxon>campanulids</taxon>
        <taxon>Asterales</taxon>
        <taxon>Asteraceae</taxon>
        <taxon>Asteroideae</taxon>
        <taxon>Heliantheae alliance</taxon>
        <taxon>Eupatorieae</taxon>
        <taxon>Mikania</taxon>
    </lineage>
</organism>
<evidence type="ECO:0000313" key="3">
    <source>
        <dbReference type="Proteomes" id="UP000326396"/>
    </source>
</evidence>
<feature type="region of interest" description="Disordered" evidence="1">
    <location>
        <begin position="1"/>
        <end position="67"/>
    </location>
</feature>
<dbReference type="Proteomes" id="UP000326396">
    <property type="component" value="Linkage Group LG8"/>
</dbReference>
<evidence type="ECO:0000313" key="2">
    <source>
        <dbReference type="EMBL" id="KAD2806118.1"/>
    </source>
</evidence>
<name>A0A5N6LWY4_9ASTR</name>
<feature type="compositionally biased region" description="Polar residues" evidence="1">
    <location>
        <begin position="51"/>
        <end position="67"/>
    </location>
</feature>
<protein>
    <submittedName>
        <fullName evidence="2">Uncharacterized protein</fullName>
    </submittedName>
</protein>
<dbReference type="EMBL" id="SZYD01000018">
    <property type="protein sequence ID" value="KAD2806118.1"/>
    <property type="molecule type" value="Genomic_DNA"/>
</dbReference>
<keyword evidence="3" id="KW-1185">Reference proteome</keyword>
<proteinExistence type="predicted"/>